<reference evidence="1" key="1">
    <citation type="submission" date="2020-05" db="EMBL/GenBank/DDBJ databases">
        <title>Large-scale comparative analyses of tick genomes elucidate their genetic diversity and vector capacities.</title>
        <authorList>
            <person name="Jia N."/>
            <person name="Wang J."/>
            <person name="Shi W."/>
            <person name="Du L."/>
            <person name="Sun Y."/>
            <person name="Zhan W."/>
            <person name="Jiang J."/>
            <person name="Wang Q."/>
            <person name="Zhang B."/>
            <person name="Ji P."/>
            <person name="Sakyi L.B."/>
            <person name="Cui X."/>
            <person name="Yuan T."/>
            <person name="Jiang B."/>
            <person name="Yang W."/>
            <person name="Lam T.T.-Y."/>
            <person name="Chang Q."/>
            <person name="Ding S."/>
            <person name="Wang X."/>
            <person name="Zhu J."/>
            <person name="Ruan X."/>
            <person name="Zhao L."/>
            <person name="Wei J."/>
            <person name="Que T."/>
            <person name="Du C."/>
            <person name="Cheng J."/>
            <person name="Dai P."/>
            <person name="Han X."/>
            <person name="Huang E."/>
            <person name="Gao Y."/>
            <person name="Liu J."/>
            <person name="Shao H."/>
            <person name="Ye R."/>
            <person name="Li L."/>
            <person name="Wei W."/>
            <person name="Wang X."/>
            <person name="Wang C."/>
            <person name="Yang T."/>
            <person name="Huo Q."/>
            <person name="Li W."/>
            <person name="Guo W."/>
            <person name="Chen H."/>
            <person name="Zhou L."/>
            <person name="Ni X."/>
            <person name="Tian J."/>
            <person name="Zhou Y."/>
            <person name="Sheng Y."/>
            <person name="Liu T."/>
            <person name="Pan Y."/>
            <person name="Xia L."/>
            <person name="Li J."/>
            <person name="Zhao F."/>
            <person name="Cao W."/>
        </authorList>
    </citation>
    <scope>NUCLEOTIDE SEQUENCE</scope>
    <source>
        <strain evidence="1">Dsil-2018</strain>
    </source>
</reference>
<dbReference type="Proteomes" id="UP000821865">
    <property type="component" value="Chromosome 9"/>
</dbReference>
<protein>
    <submittedName>
        <fullName evidence="1">Uncharacterized protein</fullName>
    </submittedName>
</protein>
<gene>
    <name evidence="1" type="ORF">HPB49_025353</name>
</gene>
<dbReference type="EMBL" id="CM023478">
    <property type="protein sequence ID" value="KAH7934383.1"/>
    <property type="molecule type" value="Genomic_DNA"/>
</dbReference>
<accession>A0ACB8C6C6</accession>
<keyword evidence="2" id="KW-1185">Reference proteome</keyword>
<organism evidence="1 2">
    <name type="scientific">Dermacentor silvarum</name>
    <name type="common">Tick</name>
    <dbReference type="NCBI Taxonomy" id="543639"/>
    <lineage>
        <taxon>Eukaryota</taxon>
        <taxon>Metazoa</taxon>
        <taxon>Ecdysozoa</taxon>
        <taxon>Arthropoda</taxon>
        <taxon>Chelicerata</taxon>
        <taxon>Arachnida</taxon>
        <taxon>Acari</taxon>
        <taxon>Parasitiformes</taxon>
        <taxon>Ixodida</taxon>
        <taxon>Ixodoidea</taxon>
        <taxon>Ixodidae</taxon>
        <taxon>Rhipicephalinae</taxon>
        <taxon>Dermacentor</taxon>
    </lineage>
</organism>
<evidence type="ECO:0000313" key="2">
    <source>
        <dbReference type="Proteomes" id="UP000821865"/>
    </source>
</evidence>
<evidence type="ECO:0000313" key="1">
    <source>
        <dbReference type="EMBL" id="KAH7934383.1"/>
    </source>
</evidence>
<name>A0ACB8C6C6_DERSI</name>
<sequence>MVSDRAGDDCSTAPGATNRRDRRRCVTAARDFYSSTKNLPAPWKPRCRHGSAFRSCWSTAKACTCIIAVLEVSILGCACVLAYSLGNYSKVKKNAEEVRNYIAHRGIKATAGEPGGGKQTASAVDAATSDSHSVTARTPVVQDQ</sequence>
<comment type="caution">
    <text evidence="1">The sequence shown here is derived from an EMBL/GenBank/DDBJ whole genome shotgun (WGS) entry which is preliminary data.</text>
</comment>
<proteinExistence type="predicted"/>